<accession>A0A8T3V9J5</accession>
<evidence type="ECO:0000313" key="3">
    <source>
        <dbReference type="Proteomes" id="UP000783037"/>
    </source>
</evidence>
<gene>
    <name evidence="2" type="ORF">E7Z79_03710</name>
</gene>
<dbReference type="Gene3D" id="3.30.420.40">
    <property type="match status" value="1"/>
</dbReference>
<dbReference type="AlphaFoldDB" id="A0A8T3V9J5"/>
<dbReference type="SUPFAM" id="SSF53067">
    <property type="entry name" value="Actin-like ATPase domain"/>
    <property type="match status" value="2"/>
</dbReference>
<feature type="domain" description="Ppx/GppA phosphatase N-terminal" evidence="1">
    <location>
        <begin position="129"/>
        <end position="387"/>
    </location>
</feature>
<dbReference type="CDD" id="cd24052">
    <property type="entry name" value="ASKHA_NBD_HpPPX-GppA-like"/>
    <property type="match status" value="1"/>
</dbReference>
<dbReference type="InterPro" id="IPR013783">
    <property type="entry name" value="Ig-like_fold"/>
</dbReference>
<dbReference type="RefSeq" id="WP_303738634.1">
    <property type="nucleotide sequence ID" value="NZ_SUTK01000011.1"/>
</dbReference>
<dbReference type="EMBL" id="SUTK01000011">
    <property type="protein sequence ID" value="MBE6501530.1"/>
    <property type="molecule type" value="Genomic_DNA"/>
</dbReference>
<dbReference type="Pfam" id="PF02541">
    <property type="entry name" value="Ppx-GppA"/>
    <property type="match status" value="1"/>
</dbReference>
<dbReference type="InterPro" id="IPR050273">
    <property type="entry name" value="GppA/Ppx_hydrolase"/>
</dbReference>
<dbReference type="Proteomes" id="UP000783037">
    <property type="component" value="Unassembled WGS sequence"/>
</dbReference>
<dbReference type="InterPro" id="IPR003695">
    <property type="entry name" value="Ppx_GppA_N"/>
</dbReference>
<proteinExistence type="predicted"/>
<dbReference type="Gene3D" id="3.30.420.150">
    <property type="entry name" value="Exopolyphosphatase. Domain 2"/>
    <property type="match status" value="1"/>
</dbReference>
<evidence type="ECO:0000259" key="1">
    <source>
        <dbReference type="Pfam" id="PF02541"/>
    </source>
</evidence>
<dbReference type="PANTHER" id="PTHR30005">
    <property type="entry name" value="EXOPOLYPHOSPHATASE"/>
    <property type="match status" value="1"/>
</dbReference>
<dbReference type="PANTHER" id="PTHR30005:SF0">
    <property type="entry name" value="RETROGRADE REGULATION PROTEIN 2"/>
    <property type="match status" value="1"/>
</dbReference>
<dbReference type="InterPro" id="IPR043129">
    <property type="entry name" value="ATPase_NBD"/>
</dbReference>
<dbReference type="Gene3D" id="2.60.40.10">
    <property type="entry name" value="Immunoglobulins"/>
    <property type="match status" value="1"/>
</dbReference>
<protein>
    <recommendedName>
        <fullName evidence="1">Ppx/GppA phosphatase N-terminal domain-containing protein</fullName>
    </recommendedName>
</protein>
<comment type="caution">
    <text evidence="2">The sequence shown here is derived from an EMBL/GenBank/DDBJ whole genome shotgun (WGS) entry which is preliminary data.</text>
</comment>
<organism evidence="2 3">
    <name type="scientific">Methanobrevibacter thaueri</name>
    <dbReference type="NCBI Taxonomy" id="190975"/>
    <lineage>
        <taxon>Archaea</taxon>
        <taxon>Methanobacteriati</taxon>
        <taxon>Methanobacteriota</taxon>
        <taxon>Methanomada group</taxon>
        <taxon>Methanobacteria</taxon>
        <taxon>Methanobacteriales</taxon>
        <taxon>Methanobacteriaceae</taxon>
        <taxon>Methanobrevibacter</taxon>
    </lineage>
</organism>
<evidence type="ECO:0000313" key="2">
    <source>
        <dbReference type="EMBL" id="MBE6501530.1"/>
    </source>
</evidence>
<name>A0A8T3V9J5_9EURY</name>
<dbReference type="GO" id="GO:0006357">
    <property type="term" value="P:regulation of transcription by RNA polymerase II"/>
    <property type="evidence" value="ECO:0007669"/>
    <property type="project" value="TreeGrafter"/>
</dbReference>
<sequence length="745" mass="82129">MNKKFMMMALFIISLLAVSAVSAEDNSTFDVLNAEDQNEEIIYASDNISVCDDNNTLTVSPEDSFENSHDENISVQESDAVLENDGESPLYGIVDIGANSMKLEIYKIKDSGKPKSVLSLSEKSVTSIYVVDNNLTKDGIDQLVSVLKDFDEVMNLFNVKTKFAFATASLRKIDNSEEVIATVKNKVGLDINLLSGEKEANTTFNSVKDTELTTEKGIVIDLGGGSCEVIDFVNKQIITSESMPIGAESSYQEYVSGMFPNQTEIINIKNRVLSELDKLVVDNSTQRGDLFGIGGSVKKIKKVLQYLGYIDDVNYIPVSMLDDLLNEFSEPTRENYEKILNVDAERINTFLPGLIITKTIAEYFNVTYLHFCKNGVREGILMEILENESHEAQNKQNVSLDVADISLAADDNAEIQIVLPQNATGTVTVKLTDNVYTASLLNGSCVIVLPKLESGNHSAKITYSGDDNYVSNKTKINIHVKSASLYAYDMTRSWNSDYDYQVKLVDEDGKGIASKLISFTVLSNQYYAMTDEEGIANVRAKLNEGTYSVFVSSEIAGNVTKTLKIVNRIENNNDLTVYYAGNAQYTAKIIGDDGNPESEGKNVAVLIDNKMHNLKTDKNGFVAIKIDSNFKAGTHSIEIRCKGASAKNKVVVKHLVSLKSASIKKSAKKLVLTASLAKVNGKYLKNKRIVFKFKGKTYKAKTNSKGVAKVIIKKSVLKKLKVGKKVAYQATYLKDTVKKTAKVKR</sequence>
<reference evidence="2" key="1">
    <citation type="submission" date="2019-04" db="EMBL/GenBank/DDBJ databases">
        <title>Evolution of Biomass-Degrading Anaerobic Consortia Revealed by Metagenomics.</title>
        <authorList>
            <person name="Peng X."/>
        </authorList>
    </citation>
    <scope>NUCLEOTIDE SEQUENCE</scope>
    <source>
        <strain evidence="2">SIG18</strain>
    </source>
</reference>